<dbReference type="PANTHER" id="PTHR13355:SF11">
    <property type="entry name" value="GLUCOSAMINE 6-PHOSPHATE N-ACETYLTRANSFERASE"/>
    <property type="match status" value="1"/>
</dbReference>
<keyword evidence="3" id="KW-1185">Reference proteome</keyword>
<gene>
    <name evidence="2" type="ORF">PL11_002365</name>
</gene>
<dbReference type="Pfam" id="PF13673">
    <property type="entry name" value="Acetyltransf_10"/>
    <property type="match status" value="1"/>
</dbReference>
<dbReference type="InterPro" id="IPR016181">
    <property type="entry name" value="Acyl_CoA_acyltransferase"/>
</dbReference>
<dbReference type="InterPro" id="IPR000182">
    <property type="entry name" value="GNAT_dom"/>
</dbReference>
<reference evidence="2 3" key="1">
    <citation type="journal article" date="2015" name="Genome Announc.">
        <title>Genome Sequence of Lactobacillus curieae CCTCC M 2011381T, a Novel Producer of Gamma-aminobutyric Acid.</title>
        <authorList>
            <person name="Wang Y."/>
            <person name="Wang Y."/>
            <person name="Lang C."/>
            <person name="Wei D."/>
            <person name="Xu P."/>
            <person name="Xie J."/>
        </authorList>
    </citation>
    <scope>NUCLEOTIDE SEQUENCE [LARGE SCALE GENOMIC DNA]</scope>
    <source>
        <strain evidence="2 3">CCTCC M 2011381</strain>
    </source>
</reference>
<dbReference type="KEGG" id="lcu:PL11_002365"/>
<dbReference type="eggNOG" id="COG2153">
    <property type="taxonomic scope" value="Bacteria"/>
</dbReference>
<dbReference type="PROSITE" id="PS51186">
    <property type="entry name" value="GNAT"/>
    <property type="match status" value="1"/>
</dbReference>
<dbReference type="SUPFAM" id="SSF55729">
    <property type="entry name" value="Acyl-CoA N-acyltransferases (Nat)"/>
    <property type="match status" value="1"/>
</dbReference>
<dbReference type="Gene3D" id="3.40.630.30">
    <property type="match status" value="1"/>
</dbReference>
<evidence type="ECO:0000313" key="3">
    <source>
        <dbReference type="Proteomes" id="UP000030361"/>
    </source>
</evidence>
<organism evidence="2 3">
    <name type="scientific">Lentilactobacillus curieae</name>
    <dbReference type="NCBI Taxonomy" id="1138822"/>
    <lineage>
        <taxon>Bacteria</taxon>
        <taxon>Bacillati</taxon>
        <taxon>Bacillota</taxon>
        <taxon>Bacilli</taxon>
        <taxon>Lactobacillales</taxon>
        <taxon>Lactobacillaceae</taxon>
        <taxon>Lentilactobacillus</taxon>
    </lineage>
</organism>
<dbReference type="EMBL" id="CP018906">
    <property type="protein sequence ID" value="AQW20840.1"/>
    <property type="molecule type" value="Genomic_DNA"/>
</dbReference>
<protein>
    <submittedName>
        <fullName evidence="2">N-acetyltransferase</fullName>
    </submittedName>
</protein>
<dbReference type="CDD" id="cd04301">
    <property type="entry name" value="NAT_SF"/>
    <property type="match status" value="1"/>
</dbReference>
<sequence length="142" mass="15906">MEVRKTTDLTSPVYTDARMIRKTVFVEEQGVVPAIEFDGSDEAAVHFVAYVDDKPAATARGTLEDDKVHIQRVATLKPYRGQGVARAVILALMDDSSFARAKEFYLGAQETAIGFYEKLGFEVTSEPFMEAGIRHRMMNRKL</sequence>
<evidence type="ECO:0000259" key="1">
    <source>
        <dbReference type="PROSITE" id="PS51186"/>
    </source>
</evidence>
<evidence type="ECO:0000313" key="2">
    <source>
        <dbReference type="EMBL" id="AQW20840.1"/>
    </source>
</evidence>
<dbReference type="RefSeq" id="WP_035166087.1">
    <property type="nucleotide sequence ID" value="NZ_CP018906.1"/>
</dbReference>
<dbReference type="AlphaFoldDB" id="A0A1S6QGW0"/>
<dbReference type="OrthoDB" id="9796171at2"/>
<feature type="domain" description="N-acetyltransferase" evidence="1">
    <location>
        <begin position="1"/>
        <end position="142"/>
    </location>
</feature>
<dbReference type="Proteomes" id="UP000030361">
    <property type="component" value="Chromosome"/>
</dbReference>
<accession>A0A1S6QGW0</accession>
<name>A0A1S6QGW0_9LACO</name>
<keyword evidence="2" id="KW-0808">Transferase</keyword>
<dbReference type="InterPro" id="IPR039143">
    <property type="entry name" value="GNPNAT1-like"/>
</dbReference>
<dbReference type="GO" id="GO:0004343">
    <property type="term" value="F:glucosamine 6-phosphate N-acetyltransferase activity"/>
    <property type="evidence" value="ECO:0007669"/>
    <property type="project" value="TreeGrafter"/>
</dbReference>
<proteinExistence type="predicted"/>
<dbReference type="PANTHER" id="PTHR13355">
    <property type="entry name" value="GLUCOSAMINE 6-PHOSPHATE N-ACETYLTRANSFERASE"/>
    <property type="match status" value="1"/>
</dbReference>